<proteinExistence type="predicted"/>
<reference evidence="1 2" key="1">
    <citation type="journal article" date="2020" name="Cell">
        <title>Large-Scale Comparative Analyses of Tick Genomes Elucidate Their Genetic Diversity and Vector Capacities.</title>
        <authorList>
            <consortium name="Tick Genome and Microbiome Consortium (TIGMIC)"/>
            <person name="Jia N."/>
            <person name="Wang J."/>
            <person name="Shi W."/>
            <person name="Du L."/>
            <person name="Sun Y."/>
            <person name="Zhan W."/>
            <person name="Jiang J.F."/>
            <person name="Wang Q."/>
            <person name="Zhang B."/>
            <person name="Ji P."/>
            <person name="Bell-Sakyi L."/>
            <person name="Cui X.M."/>
            <person name="Yuan T.T."/>
            <person name="Jiang B.G."/>
            <person name="Yang W.F."/>
            <person name="Lam T.T."/>
            <person name="Chang Q.C."/>
            <person name="Ding S.J."/>
            <person name="Wang X.J."/>
            <person name="Zhu J.G."/>
            <person name="Ruan X.D."/>
            <person name="Zhao L."/>
            <person name="Wei J.T."/>
            <person name="Ye R.Z."/>
            <person name="Que T.C."/>
            <person name="Du C.H."/>
            <person name="Zhou Y.H."/>
            <person name="Cheng J.X."/>
            <person name="Dai P.F."/>
            <person name="Guo W.B."/>
            <person name="Han X.H."/>
            <person name="Huang E.J."/>
            <person name="Li L.F."/>
            <person name="Wei W."/>
            <person name="Gao Y.C."/>
            <person name="Liu J.Z."/>
            <person name="Shao H.Z."/>
            <person name="Wang X."/>
            <person name="Wang C.C."/>
            <person name="Yang T.C."/>
            <person name="Huo Q.B."/>
            <person name="Li W."/>
            <person name="Chen H.Y."/>
            <person name="Chen S.E."/>
            <person name="Zhou L.G."/>
            <person name="Ni X.B."/>
            <person name="Tian J.H."/>
            <person name="Sheng Y."/>
            <person name="Liu T."/>
            <person name="Pan Y.S."/>
            <person name="Xia L.Y."/>
            <person name="Li J."/>
            <person name="Zhao F."/>
            <person name="Cao W.C."/>
        </authorList>
    </citation>
    <scope>NUCLEOTIDE SEQUENCE [LARGE SCALE GENOMIC DNA]</scope>
    <source>
        <strain evidence="1">Iper-2018</strain>
    </source>
</reference>
<comment type="caution">
    <text evidence="1">The sequence shown here is derived from an EMBL/GenBank/DDBJ whole genome shotgun (WGS) entry which is preliminary data.</text>
</comment>
<organism evidence="1 2">
    <name type="scientific">Ixodes persulcatus</name>
    <name type="common">Taiga tick</name>
    <dbReference type="NCBI Taxonomy" id="34615"/>
    <lineage>
        <taxon>Eukaryota</taxon>
        <taxon>Metazoa</taxon>
        <taxon>Ecdysozoa</taxon>
        <taxon>Arthropoda</taxon>
        <taxon>Chelicerata</taxon>
        <taxon>Arachnida</taxon>
        <taxon>Acari</taxon>
        <taxon>Parasitiformes</taxon>
        <taxon>Ixodida</taxon>
        <taxon>Ixodoidea</taxon>
        <taxon>Ixodidae</taxon>
        <taxon>Ixodinae</taxon>
        <taxon>Ixodes</taxon>
    </lineage>
</organism>
<sequence>MGVCCQEYHLIHHWANHRYGVFAEHASSPDKALYCSHNKMEATRCTEEIGFKLSDATGSVCPKNDACMDMSDLCSVAFHQEKQPAPASIMFLPYLNGRAKTKQRTEGKKKEDEELVREGDKQVSGQSKSNHIPSGTSAIDLRRGSQVPRDTIALLPSVRGAGLYEVDSAAWKANADNNRNPQNPDPVRLPDYPAT</sequence>
<evidence type="ECO:0000313" key="2">
    <source>
        <dbReference type="Proteomes" id="UP000805193"/>
    </source>
</evidence>
<dbReference type="EMBL" id="JABSTQ010011075">
    <property type="protein sequence ID" value="KAG0415384.1"/>
    <property type="molecule type" value="Genomic_DNA"/>
</dbReference>
<dbReference type="Proteomes" id="UP000805193">
    <property type="component" value="Unassembled WGS sequence"/>
</dbReference>
<accession>A0AC60P8C2</accession>
<protein>
    <submittedName>
        <fullName evidence="1">Uncharacterized protein</fullName>
    </submittedName>
</protein>
<evidence type="ECO:0000313" key="1">
    <source>
        <dbReference type="EMBL" id="KAG0415384.1"/>
    </source>
</evidence>
<name>A0AC60P8C2_IXOPE</name>
<keyword evidence="2" id="KW-1185">Reference proteome</keyword>
<gene>
    <name evidence="1" type="ORF">HPB47_007444</name>
</gene>